<accession>A0A7W9GM83</accession>
<reference evidence="4 5" key="1">
    <citation type="submission" date="2020-08" db="EMBL/GenBank/DDBJ databases">
        <title>Sequencing the genomes of 1000 actinobacteria strains.</title>
        <authorList>
            <person name="Klenk H.-P."/>
        </authorList>
    </citation>
    <scope>NUCLEOTIDE SEQUENCE [LARGE SCALE GENOMIC DNA]</scope>
    <source>
        <strain evidence="4 5">DSM 102122</strain>
    </source>
</reference>
<dbReference type="GO" id="GO:0005829">
    <property type="term" value="C:cytosol"/>
    <property type="evidence" value="ECO:0007669"/>
    <property type="project" value="TreeGrafter"/>
</dbReference>
<dbReference type="InterPro" id="IPR036291">
    <property type="entry name" value="NAD(P)-bd_dom_sf"/>
</dbReference>
<dbReference type="RefSeq" id="WP_184819628.1">
    <property type="nucleotide sequence ID" value="NZ_JACHMM010000001.1"/>
</dbReference>
<proteinExistence type="inferred from homology"/>
<dbReference type="GO" id="GO:0019305">
    <property type="term" value="P:dTDP-rhamnose biosynthetic process"/>
    <property type="evidence" value="ECO:0007669"/>
    <property type="project" value="UniProtKB-UniPathway"/>
</dbReference>
<keyword evidence="5" id="KW-1185">Reference proteome</keyword>
<dbReference type="AlphaFoldDB" id="A0A7W9GM83"/>
<dbReference type="Proteomes" id="UP000542813">
    <property type="component" value="Unassembled WGS sequence"/>
</dbReference>
<gene>
    <name evidence="4" type="ORF">HD601_000838</name>
</gene>
<evidence type="ECO:0000313" key="5">
    <source>
        <dbReference type="Proteomes" id="UP000542813"/>
    </source>
</evidence>
<protein>
    <recommendedName>
        <fullName evidence="2">dTDP-4-dehydrorhamnose reductase</fullName>
        <ecNumber evidence="2">1.1.1.133</ecNumber>
    </recommendedName>
</protein>
<sequence length="294" mass="31326">MATWLVTGADGMLGRDLVTMLRAVRQRVIPATRTVLDLTDRRAVDAAVTTIARIGAHGSGSIVVNLDSWADVDAAEVDEGAARAINVHGAANLAQACGRSGLRLIHLSTSYVFDGVSTEPYAEDAPVSPATAYGRTMADGERAVLEALPEAGVVLRTGWLYGEYGRSFVRTAATAATERPFTDVIDDQWGQPTWTLDVADRIVDIGRAAGVSGVLHAVNSGATTWFGLARAVYAELGLDPERVRPVAADQVPRIVPRPAHSVLSQERWARFGLAPLRPWREALRAAAPSVLGVE</sequence>
<dbReference type="PANTHER" id="PTHR10491:SF4">
    <property type="entry name" value="METHIONINE ADENOSYLTRANSFERASE 2 SUBUNIT BETA"/>
    <property type="match status" value="1"/>
</dbReference>
<feature type="domain" description="RmlD-like substrate binding" evidence="3">
    <location>
        <begin position="5"/>
        <end position="286"/>
    </location>
</feature>
<dbReference type="PANTHER" id="PTHR10491">
    <property type="entry name" value="DTDP-4-DEHYDRORHAMNOSE REDUCTASE"/>
    <property type="match status" value="1"/>
</dbReference>
<evidence type="ECO:0000256" key="1">
    <source>
        <dbReference type="ARBA" id="ARBA00010944"/>
    </source>
</evidence>
<dbReference type="CDD" id="cd05254">
    <property type="entry name" value="dTDP_HR_like_SDR_e"/>
    <property type="match status" value="1"/>
</dbReference>
<evidence type="ECO:0000313" key="4">
    <source>
        <dbReference type="EMBL" id="MBB5786263.1"/>
    </source>
</evidence>
<dbReference type="EC" id="1.1.1.133" evidence="2"/>
<evidence type="ECO:0000259" key="3">
    <source>
        <dbReference type="Pfam" id="PF04321"/>
    </source>
</evidence>
<dbReference type="Pfam" id="PF04321">
    <property type="entry name" value="RmlD_sub_bind"/>
    <property type="match status" value="1"/>
</dbReference>
<dbReference type="InterPro" id="IPR029903">
    <property type="entry name" value="RmlD-like-bd"/>
</dbReference>
<name>A0A7W9GM83_9ACTN</name>
<keyword evidence="2" id="KW-0521">NADP</keyword>
<dbReference type="UniPathway" id="UPA00124"/>
<dbReference type="Gene3D" id="3.90.25.10">
    <property type="entry name" value="UDP-galactose 4-epimerase, domain 1"/>
    <property type="match status" value="1"/>
</dbReference>
<dbReference type="SUPFAM" id="SSF51735">
    <property type="entry name" value="NAD(P)-binding Rossmann-fold domains"/>
    <property type="match status" value="1"/>
</dbReference>
<organism evidence="4 5">
    <name type="scientific">Jiangella mangrovi</name>
    <dbReference type="NCBI Taxonomy" id="1524084"/>
    <lineage>
        <taxon>Bacteria</taxon>
        <taxon>Bacillati</taxon>
        <taxon>Actinomycetota</taxon>
        <taxon>Actinomycetes</taxon>
        <taxon>Jiangellales</taxon>
        <taxon>Jiangellaceae</taxon>
        <taxon>Jiangella</taxon>
    </lineage>
</organism>
<dbReference type="NCBIfam" id="TIGR01214">
    <property type="entry name" value="rmlD"/>
    <property type="match status" value="1"/>
</dbReference>
<dbReference type="Gene3D" id="3.40.50.720">
    <property type="entry name" value="NAD(P)-binding Rossmann-like Domain"/>
    <property type="match status" value="1"/>
</dbReference>
<dbReference type="InterPro" id="IPR005913">
    <property type="entry name" value="dTDP_dehydrorham_reduct"/>
</dbReference>
<comment type="similarity">
    <text evidence="1 2">Belongs to the dTDP-4-dehydrorhamnose reductase family.</text>
</comment>
<comment type="caution">
    <text evidence="4">The sequence shown here is derived from an EMBL/GenBank/DDBJ whole genome shotgun (WGS) entry which is preliminary data.</text>
</comment>
<evidence type="ECO:0000256" key="2">
    <source>
        <dbReference type="RuleBase" id="RU364082"/>
    </source>
</evidence>
<comment type="function">
    <text evidence="2">Catalyzes the reduction of dTDP-6-deoxy-L-lyxo-4-hexulose to yield dTDP-L-rhamnose.</text>
</comment>
<dbReference type="GO" id="GO:0008831">
    <property type="term" value="F:dTDP-4-dehydrorhamnose reductase activity"/>
    <property type="evidence" value="ECO:0007669"/>
    <property type="project" value="UniProtKB-EC"/>
</dbReference>
<dbReference type="EMBL" id="JACHMM010000001">
    <property type="protein sequence ID" value="MBB5786263.1"/>
    <property type="molecule type" value="Genomic_DNA"/>
</dbReference>
<comment type="pathway">
    <text evidence="2">Carbohydrate biosynthesis; dTDP-L-rhamnose biosynthesis.</text>
</comment>
<keyword evidence="2 4" id="KW-0560">Oxidoreductase</keyword>